<feature type="non-terminal residue" evidence="1">
    <location>
        <position position="93"/>
    </location>
</feature>
<dbReference type="Proteomes" id="UP001519460">
    <property type="component" value="Unassembled WGS sequence"/>
</dbReference>
<proteinExistence type="predicted"/>
<dbReference type="AlphaFoldDB" id="A0ABD0JWB1"/>
<protein>
    <submittedName>
        <fullName evidence="1">Uncharacterized protein</fullName>
    </submittedName>
</protein>
<accession>A0ABD0JWB1</accession>
<gene>
    <name evidence="1" type="ORF">BaRGS_00029579</name>
</gene>
<evidence type="ECO:0000313" key="1">
    <source>
        <dbReference type="EMBL" id="KAK7479138.1"/>
    </source>
</evidence>
<sequence length="93" mass="10478">MRRRPSACSLPLFNNIELCGAAFADKQIEKVNNTPPRTQSDRAFSYFLDVKREQTVTFVVFYCSKAVGGGFVQPLTRRCPFNAGDKLKTATRK</sequence>
<dbReference type="EMBL" id="JACVVK020000309">
    <property type="protein sequence ID" value="KAK7479138.1"/>
    <property type="molecule type" value="Genomic_DNA"/>
</dbReference>
<organism evidence="1 2">
    <name type="scientific">Batillaria attramentaria</name>
    <dbReference type="NCBI Taxonomy" id="370345"/>
    <lineage>
        <taxon>Eukaryota</taxon>
        <taxon>Metazoa</taxon>
        <taxon>Spiralia</taxon>
        <taxon>Lophotrochozoa</taxon>
        <taxon>Mollusca</taxon>
        <taxon>Gastropoda</taxon>
        <taxon>Caenogastropoda</taxon>
        <taxon>Sorbeoconcha</taxon>
        <taxon>Cerithioidea</taxon>
        <taxon>Batillariidae</taxon>
        <taxon>Batillaria</taxon>
    </lineage>
</organism>
<comment type="caution">
    <text evidence="1">The sequence shown here is derived from an EMBL/GenBank/DDBJ whole genome shotgun (WGS) entry which is preliminary data.</text>
</comment>
<reference evidence="1 2" key="1">
    <citation type="journal article" date="2023" name="Sci. Data">
        <title>Genome assembly of the Korean intertidal mud-creeper Batillaria attramentaria.</title>
        <authorList>
            <person name="Patra A.K."/>
            <person name="Ho P.T."/>
            <person name="Jun S."/>
            <person name="Lee S.J."/>
            <person name="Kim Y."/>
            <person name="Won Y.J."/>
        </authorList>
    </citation>
    <scope>NUCLEOTIDE SEQUENCE [LARGE SCALE GENOMIC DNA]</scope>
    <source>
        <strain evidence="1">Wonlab-2016</strain>
    </source>
</reference>
<name>A0ABD0JWB1_9CAEN</name>
<keyword evidence="2" id="KW-1185">Reference proteome</keyword>
<evidence type="ECO:0000313" key="2">
    <source>
        <dbReference type="Proteomes" id="UP001519460"/>
    </source>
</evidence>